<dbReference type="PROSITE" id="PS51729">
    <property type="entry name" value="GNAT_YJDJ"/>
    <property type="match status" value="1"/>
</dbReference>
<evidence type="ECO:0000313" key="3">
    <source>
        <dbReference type="EMBL" id="TFD82126.1"/>
    </source>
</evidence>
<dbReference type="PANTHER" id="PTHR31435:SF10">
    <property type="entry name" value="BSR4717 PROTEIN"/>
    <property type="match status" value="1"/>
</dbReference>
<dbReference type="InterPro" id="IPR016181">
    <property type="entry name" value="Acyl_CoA_acyltransferase"/>
</dbReference>
<gene>
    <name evidence="3" type="ORF">E3T48_02725</name>
</gene>
<dbReference type="OrthoDB" id="5405911at2"/>
<accession>A0A4V3IVZ9</accession>
<keyword evidence="3" id="KW-0808">Transferase</keyword>
<dbReference type="CDD" id="cd04301">
    <property type="entry name" value="NAT_SF"/>
    <property type="match status" value="1"/>
</dbReference>
<proteinExistence type="predicted"/>
<feature type="domain" description="N-acetyltransferase" evidence="2">
    <location>
        <begin position="30"/>
        <end position="117"/>
    </location>
</feature>
<evidence type="ECO:0000256" key="1">
    <source>
        <dbReference type="SAM" id="MobiDB-lite"/>
    </source>
</evidence>
<feature type="compositionally biased region" description="Low complexity" evidence="1">
    <location>
        <begin position="10"/>
        <end position="24"/>
    </location>
</feature>
<dbReference type="RefSeq" id="WP_134522334.1">
    <property type="nucleotide sequence ID" value="NZ_SOHH01000028.1"/>
</dbReference>
<dbReference type="PANTHER" id="PTHR31435">
    <property type="entry name" value="PROTEIN NATD1"/>
    <property type="match status" value="1"/>
</dbReference>
<organism evidence="3 4">
    <name type="scientific">Cryobacterium fucosi</name>
    <dbReference type="NCBI Taxonomy" id="1259157"/>
    <lineage>
        <taxon>Bacteria</taxon>
        <taxon>Bacillati</taxon>
        <taxon>Actinomycetota</taxon>
        <taxon>Actinomycetes</taxon>
        <taxon>Micrococcales</taxon>
        <taxon>Microbacteriaceae</taxon>
        <taxon>Cryobacterium</taxon>
    </lineage>
</organism>
<name>A0A4V3IVZ9_9MICO</name>
<dbReference type="EMBL" id="SOHH01000028">
    <property type="protein sequence ID" value="TFD82126.1"/>
    <property type="molecule type" value="Genomic_DNA"/>
</dbReference>
<protein>
    <submittedName>
        <fullName evidence="3">N-acetyltransferase</fullName>
    </submittedName>
</protein>
<dbReference type="SUPFAM" id="SSF55729">
    <property type="entry name" value="Acyl-CoA N-acyltransferases (Nat)"/>
    <property type="match status" value="1"/>
</dbReference>
<feature type="region of interest" description="Disordered" evidence="1">
    <location>
        <begin position="1"/>
        <end position="24"/>
    </location>
</feature>
<sequence length="120" mass="13070">MTTDSATTGPTPDSAQTTAATTSAALPVFRHEPALSRYTLRIGEETVGLADYETEGSRVLFTHVEIDPAHRGEGLAGTLVEQALDDVRTRTELTVVPVCPYVVTWIDNHAEYQDLLTRGR</sequence>
<dbReference type="GO" id="GO:0016740">
    <property type="term" value="F:transferase activity"/>
    <property type="evidence" value="ECO:0007669"/>
    <property type="project" value="UniProtKB-KW"/>
</dbReference>
<dbReference type="InterPro" id="IPR045057">
    <property type="entry name" value="Gcn5-rel_NAT"/>
</dbReference>
<keyword evidence="4" id="KW-1185">Reference proteome</keyword>
<evidence type="ECO:0000259" key="2">
    <source>
        <dbReference type="PROSITE" id="PS51729"/>
    </source>
</evidence>
<dbReference type="AlphaFoldDB" id="A0A4V3IVZ9"/>
<dbReference type="Pfam" id="PF14542">
    <property type="entry name" value="Acetyltransf_CG"/>
    <property type="match status" value="1"/>
</dbReference>
<dbReference type="InterPro" id="IPR031165">
    <property type="entry name" value="GNAT_YJDJ"/>
</dbReference>
<dbReference type="Proteomes" id="UP000298313">
    <property type="component" value="Unassembled WGS sequence"/>
</dbReference>
<dbReference type="Gene3D" id="3.40.630.30">
    <property type="match status" value="1"/>
</dbReference>
<reference evidence="3 4" key="1">
    <citation type="submission" date="2019-03" db="EMBL/GenBank/DDBJ databases">
        <title>Genomics of glacier-inhabiting Cryobacterium strains.</title>
        <authorList>
            <person name="Liu Q."/>
            <person name="Xin Y.-H."/>
        </authorList>
    </citation>
    <scope>NUCLEOTIDE SEQUENCE [LARGE SCALE GENOMIC DNA]</scope>
    <source>
        <strain evidence="3 4">Hh4</strain>
    </source>
</reference>
<evidence type="ECO:0000313" key="4">
    <source>
        <dbReference type="Proteomes" id="UP000298313"/>
    </source>
</evidence>
<comment type="caution">
    <text evidence="3">The sequence shown here is derived from an EMBL/GenBank/DDBJ whole genome shotgun (WGS) entry which is preliminary data.</text>
</comment>